<dbReference type="FunFam" id="3.30.830.10:FF:000004">
    <property type="entry name" value="Putative insulin-degrading enzyme"/>
    <property type="match status" value="1"/>
</dbReference>
<dbReference type="Pfam" id="PF00675">
    <property type="entry name" value="Peptidase_M16"/>
    <property type="match status" value="1"/>
</dbReference>
<accession>A0A1X2IB79</accession>
<reference evidence="13 14" key="1">
    <citation type="submission" date="2016-07" db="EMBL/GenBank/DDBJ databases">
        <title>Pervasive Adenine N6-methylation of Active Genes in Fungi.</title>
        <authorList>
            <consortium name="DOE Joint Genome Institute"/>
            <person name="Mondo S.J."/>
            <person name="Dannebaum R.O."/>
            <person name="Kuo R.C."/>
            <person name="Labutti K."/>
            <person name="Haridas S."/>
            <person name="Kuo A."/>
            <person name="Salamov A."/>
            <person name="Ahrendt S.R."/>
            <person name="Lipzen A."/>
            <person name="Sullivan W."/>
            <person name="Andreopoulos W.B."/>
            <person name="Clum A."/>
            <person name="Lindquist E."/>
            <person name="Daum C."/>
            <person name="Ramamoorthy G.K."/>
            <person name="Gryganskyi A."/>
            <person name="Culley D."/>
            <person name="Magnuson J.K."/>
            <person name="James T.Y."/>
            <person name="O'Malley M.A."/>
            <person name="Stajich J.E."/>
            <person name="Spatafora J.W."/>
            <person name="Visel A."/>
            <person name="Grigoriev I.V."/>
        </authorList>
    </citation>
    <scope>NUCLEOTIDE SEQUENCE [LARGE SCALE GENOMIC DNA]</scope>
    <source>
        <strain evidence="13 14">NRRL 1336</strain>
    </source>
</reference>
<dbReference type="GO" id="GO:0005829">
    <property type="term" value="C:cytosol"/>
    <property type="evidence" value="ECO:0007669"/>
    <property type="project" value="TreeGrafter"/>
</dbReference>
<dbReference type="SUPFAM" id="SSF63411">
    <property type="entry name" value="LuxS/MPP-like metallohydrolase"/>
    <property type="match status" value="4"/>
</dbReference>
<keyword evidence="4" id="KW-0378">Hydrolase</keyword>
<comment type="caution">
    <text evidence="13">The sequence shown here is derived from an EMBL/GenBank/DDBJ whole genome shotgun (WGS) entry which is preliminary data.</text>
</comment>
<keyword evidence="5" id="KW-0862">Zinc</keyword>
<dbReference type="EMBL" id="MCGE01000017">
    <property type="protein sequence ID" value="ORZ13145.1"/>
    <property type="molecule type" value="Genomic_DNA"/>
</dbReference>
<dbReference type="InterPro" id="IPR032632">
    <property type="entry name" value="Peptidase_M16_M"/>
</dbReference>
<dbReference type="PANTHER" id="PTHR43690">
    <property type="entry name" value="NARDILYSIN"/>
    <property type="match status" value="1"/>
</dbReference>
<protein>
    <submittedName>
        <fullName evidence="13">Metalloenzyme, LuxS/M16 peptidase-like protein</fullName>
    </submittedName>
</protein>
<evidence type="ECO:0000256" key="3">
    <source>
        <dbReference type="ARBA" id="ARBA00022723"/>
    </source>
</evidence>
<comment type="similarity">
    <text evidence="1 7">Belongs to the peptidase M16 family.</text>
</comment>
<feature type="region of interest" description="Disordered" evidence="8">
    <location>
        <begin position="1"/>
        <end position="25"/>
    </location>
</feature>
<dbReference type="AlphaFoldDB" id="A0A1X2IB79"/>
<dbReference type="GO" id="GO:0004222">
    <property type="term" value="F:metalloendopeptidase activity"/>
    <property type="evidence" value="ECO:0007669"/>
    <property type="project" value="InterPro"/>
</dbReference>
<dbReference type="Proteomes" id="UP000193560">
    <property type="component" value="Unassembled WGS sequence"/>
</dbReference>
<feature type="domain" description="Coenzyme PQQ synthesis protein F-like C-terminal lobe" evidence="12">
    <location>
        <begin position="785"/>
        <end position="884"/>
    </location>
</feature>
<evidence type="ECO:0000259" key="9">
    <source>
        <dbReference type="Pfam" id="PF00675"/>
    </source>
</evidence>
<dbReference type="InterPro" id="IPR050626">
    <property type="entry name" value="Peptidase_M16"/>
</dbReference>
<dbReference type="InterPro" id="IPR054734">
    <property type="entry name" value="PqqF-like_C_4"/>
</dbReference>
<keyword evidence="6" id="KW-0482">Metalloprotease</keyword>
<gene>
    <name evidence="13" type="ORF">BCR42DRAFT_355445</name>
</gene>
<evidence type="ECO:0000256" key="4">
    <source>
        <dbReference type="ARBA" id="ARBA00022801"/>
    </source>
</evidence>
<evidence type="ECO:0000256" key="2">
    <source>
        <dbReference type="ARBA" id="ARBA00022670"/>
    </source>
</evidence>
<evidence type="ECO:0000313" key="13">
    <source>
        <dbReference type="EMBL" id="ORZ13145.1"/>
    </source>
</evidence>
<evidence type="ECO:0000256" key="6">
    <source>
        <dbReference type="ARBA" id="ARBA00023049"/>
    </source>
</evidence>
<feature type="domain" description="Peptidase M16 C-terminal" evidence="10">
    <location>
        <begin position="208"/>
        <end position="386"/>
    </location>
</feature>
<organism evidence="13 14">
    <name type="scientific">Absidia repens</name>
    <dbReference type="NCBI Taxonomy" id="90262"/>
    <lineage>
        <taxon>Eukaryota</taxon>
        <taxon>Fungi</taxon>
        <taxon>Fungi incertae sedis</taxon>
        <taxon>Mucoromycota</taxon>
        <taxon>Mucoromycotina</taxon>
        <taxon>Mucoromycetes</taxon>
        <taxon>Mucorales</taxon>
        <taxon>Cunninghamellaceae</taxon>
        <taxon>Absidia</taxon>
    </lineage>
</organism>
<dbReference type="PANTHER" id="PTHR43690:SF18">
    <property type="entry name" value="INSULIN-DEGRADING ENZYME-RELATED"/>
    <property type="match status" value="1"/>
</dbReference>
<evidence type="ECO:0000256" key="8">
    <source>
        <dbReference type="SAM" id="MobiDB-lite"/>
    </source>
</evidence>
<keyword evidence="3" id="KW-0479">Metal-binding</keyword>
<evidence type="ECO:0000259" key="12">
    <source>
        <dbReference type="Pfam" id="PF22456"/>
    </source>
</evidence>
<evidence type="ECO:0000256" key="1">
    <source>
        <dbReference type="ARBA" id="ARBA00007261"/>
    </source>
</evidence>
<evidence type="ECO:0000259" key="10">
    <source>
        <dbReference type="Pfam" id="PF05193"/>
    </source>
</evidence>
<dbReference type="FunFam" id="3.30.830.10:FF:000005">
    <property type="entry name" value="nardilysin isoform X1"/>
    <property type="match status" value="1"/>
</dbReference>
<dbReference type="Pfam" id="PF05193">
    <property type="entry name" value="Peptidase_M16_C"/>
    <property type="match status" value="1"/>
</dbReference>
<dbReference type="InterPro" id="IPR007863">
    <property type="entry name" value="Peptidase_M16_C"/>
</dbReference>
<evidence type="ECO:0000313" key="14">
    <source>
        <dbReference type="Proteomes" id="UP000193560"/>
    </source>
</evidence>
<dbReference type="GO" id="GO:0046872">
    <property type="term" value="F:metal ion binding"/>
    <property type="evidence" value="ECO:0007669"/>
    <property type="project" value="UniProtKB-KW"/>
</dbReference>
<dbReference type="GO" id="GO:0043171">
    <property type="term" value="P:peptide catabolic process"/>
    <property type="evidence" value="ECO:0007669"/>
    <property type="project" value="TreeGrafter"/>
</dbReference>
<feature type="domain" description="Peptidase M16 middle/third" evidence="11">
    <location>
        <begin position="392"/>
        <end position="676"/>
    </location>
</feature>
<dbReference type="OrthoDB" id="952271at2759"/>
<dbReference type="PROSITE" id="PS00143">
    <property type="entry name" value="INSULINASE"/>
    <property type="match status" value="1"/>
</dbReference>
<dbReference type="Pfam" id="PF16187">
    <property type="entry name" value="Peptidase_M16_M"/>
    <property type="match status" value="1"/>
</dbReference>
<name>A0A1X2IB79_9FUNG</name>
<dbReference type="FunFam" id="3.30.830.10:FF:000003">
    <property type="entry name" value="Insulin-degrading enzyme"/>
    <property type="match status" value="1"/>
</dbReference>
<dbReference type="GO" id="GO:0051603">
    <property type="term" value="P:proteolysis involved in protein catabolic process"/>
    <property type="evidence" value="ECO:0007669"/>
    <property type="project" value="TreeGrafter"/>
</dbReference>
<sequence>MLVFSNDDWEPSQDTTHHVFNGPMETPANDERQYRLIRLTNQLQVLVISDSETDRASAALDVHVGNLSDPDNLQGLAHFCEHLLFMGTEKYPKENDYCSYLSEHSGYANAWTGSENTNYYFEVGHQWLEGALDRFAHFFIDPLFSDSCTEREIHAVDSEHKKNLQSDSWRVSQVEKTSTNPDHPWHKFGTGNLETLMETPKRLGLDVREELLRFHNDYYSANIMRLCVLGREPLDQLTQWVVEKFSNVPDKNIQVPTYPGHPLTENELLKQIFVKSVKHNHLLGITFPFPDQTSYFESQPVNYISHLIGHEGSGSILSYLKKKGWATYLTSGCSNGGRGFSFYHASMDLTEEGLEHYEDVVIALFQYIDMLKKMGVQRWIFDEVQSLAAIEFKYSEKQAPSHYTSWLVQCMQSNYPPHMTISGPNLVRTYNPQLIDEHLAMLNKDNFRLTLSSPVFPKGIKCSKVEQWYNSEYDILPISDDLKSTLANLSTNNEFALPSVNEFIPVKLDVNKQIVEEKQRKPNLIQETSTIRLWHKKDDTFWIPKTSVSVLFRNPLINATPRNTVISRLYMSMLVDSLNEYAYHAEVAGLSYYLATQTNGLILDISGYSDKLPLLMEKVVHRMKYLKFDAERFKVVKDKTSRSYRNFYLDAPYQHAAYHLTYAIREEMWKMDDLARELKDITLAEVQSTCGLFISHLHMEALVHTGNFTADDTIALFRQMENILQPRPLMASQFIGHSRTTLLPIGQSYVYQLPVHDPQELNSAIEFYCQVCAVTDVQLRTRLSLMAQIAQEPCFNQLRTTEQLGYVVMSGIRGHVGILGLRVIIQSERDTIYLENRVMAFLGTTLRQVLTNMTDTEWQAQVDALTTDKKEKFTTMGQEGNKYWTDIESGYYEFDDVDKDLAELAKVTKNDMIAFYDTYIAPSSDQFRKLSVHLQSQKKLDINILEPDHKTLPDGNIVIDDIVKFKHQMPLSPAAVPFFLFSRI</sequence>
<dbReference type="STRING" id="90262.A0A1X2IB79"/>
<evidence type="ECO:0000259" key="11">
    <source>
        <dbReference type="Pfam" id="PF16187"/>
    </source>
</evidence>
<dbReference type="InterPro" id="IPR001431">
    <property type="entry name" value="Pept_M16_Zn_BS"/>
</dbReference>
<dbReference type="GO" id="GO:0005739">
    <property type="term" value="C:mitochondrion"/>
    <property type="evidence" value="ECO:0007669"/>
    <property type="project" value="TreeGrafter"/>
</dbReference>
<keyword evidence="2" id="KW-0645">Protease</keyword>
<proteinExistence type="inferred from homology"/>
<feature type="domain" description="Peptidase M16 N-terminal" evidence="9">
    <location>
        <begin position="45"/>
        <end position="181"/>
    </location>
</feature>
<dbReference type="Pfam" id="PF22456">
    <property type="entry name" value="PqqF-like_C_4"/>
    <property type="match status" value="1"/>
</dbReference>
<dbReference type="InterPro" id="IPR011249">
    <property type="entry name" value="Metalloenz_LuxS/M16"/>
</dbReference>
<keyword evidence="14" id="KW-1185">Reference proteome</keyword>
<dbReference type="InterPro" id="IPR011765">
    <property type="entry name" value="Pept_M16_N"/>
</dbReference>
<evidence type="ECO:0000256" key="7">
    <source>
        <dbReference type="RuleBase" id="RU004447"/>
    </source>
</evidence>
<evidence type="ECO:0000256" key="5">
    <source>
        <dbReference type="ARBA" id="ARBA00022833"/>
    </source>
</evidence>
<dbReference type="Gene3D" id="3.30.830.10">
    <property type="entry name" value="Metalloenzyme, LuxS/M16 peptidase-like"/>
    <property type="match status" value="4"/>
</dbReference>